<dbReference type="InterPro" id="IPR023578">
    <property type="entry name" value="Ras_GEF_dom_sf"/>
</dbReference>
<proteinExistence type="predicted"/>
<feature type="domain" description="Ras-GEF" evidence="2">
    <location>
        <begin position="779"/>
        <end position="839"/>
    </location>
</feature>
<comment type="caution">
    <text evidence="3">The sequence shown here is derived from an EMBL/GenBank/DDBJ whole genome shotgun (WGS) entry which is preliminary data.</text>
</comment>
<feature type="compositionally biased region" description="Basic and acidic residues" evidence="1">
    <location>
        <begin position="430"/>
        <end position="441"/>
    </location>
</feature>
<organism evidence="3 4">
    <name type="scientific">Ephemerocybe angulata</name>
    <dbReference type="NCBI Taxonomy" id="980116"/>
    <lineage>
        <taxon>Eukaryota</taxon>
        <taxon>Fungi</taxon>
        <taxon>Dikarya</taxon>
        <taxon>Basidiomycota</taxon>
        <taxon>Agaricomycotina</taxon>
        <taxon>Agaricomycetes</taxon>
        <taxon>Agaricomycetidae</taxon>
        <taxon>Agaricales</taxon>
        <taxon>Agaricineae</taxon>
        <taxon>Psathyrellaceae</taxon>
        <taxon>Ephemerocybe</taxon>
    </lineage>
</organism>
<feature type="non-terminal residue" evidence="3">
    <location>
        <position position="1013"/>
    </location>
</feature>
<evidence type="ECO:0000313" key="3">
    <source>
        <dbReference type="EMBL" id="KAF6748741.1"/>
    </source>
</evidence>
<dbReference type="OrthoDB" id="3061820at2759"/>
<dbReference type="InterPro" id="IPR001895">
    <property type="entry name" value="RASGEF_cat_dom"/>
</dbReference>
<sequence>MAPKRNGTLNSLGTSDSLSPNLPSTLPGLARSPSPSFAQFLTKPTKWFTRSASTSKVPATTAESKTLATSGSGRKHKISRPTDPRPILDVYGNNASSRSVLDLSQRAQNSFDLPRFPHAPSTPSSPTISSSGAGSGGGGLGDLRNISKRGWSKSADDLSKTSAPIAFSPVHASFQERVAEYRGRSDSLASAVSTGSPTSPSSIRHPFPTLATPSFVFITTESCLTPTRRPSKHDTPDSLSVDIFPSHGRLRFIPQGPYPNARSHAVALLHPEASFEARDPDLPQQSQSGVPTWIWRSSPPKTTVLSGSPGAKHRSTTLLSPPTIIEPPSASDGKEDEITGGRLRFVHSGFINRLADVPANLHTGTAQFSKGWKPYKMELKGSKLHFYKPPSDRTNAVKDLFPTGLVPPSQEDEEVLTIMEEDADAGGGAEEGKRAKGRDDGGVAGKRKRAYWGRKTHPDLMQDGEGKIVKGTFEALTHEAAFGTTFEEADDEWKEFSSSVLFALPGIAGRGTFEQEFLRCCSYLVSGAEDEFVEKEKDRVTWLANEYLRQHGMPVDSAAWVEWKKDTIPDVDLGAESYSTSTTSGMPSSTSTQAIYTNSPMAEGSPEFTTFSPRPENGSKKFVPLLDALNGFTLPTGSFGGPQARSSRIPWQVLHEEGLTRDLLVQLDPFLLSQSLTLYHRSVLEQSPVNLTLDILLSPSDARTSDLNNSENLSPSLFGTEDDPHWLTKLILLQIFEGNTPQPQVTSPLISHSVQSPGRKSEDRLGAGGSPAPPLGASTSRTHSRSEIISTWAKIGELCRRGGDECSWKAIAAALCSRPVSRLEKAWKRVDPQALTVVESWVYPSSAGDKPSPSLRVNDPQFTPWAGDLRKRLGEELAKARGDNGGEETMLSKDLSRRRGCMMGLGMNAVISEDEVGADVRRMVAFWRDVAEGGRTSGMAIKFQSTVVISEGTLIVFVLFKRVDQFMSLSLAAESRRKGLFEPYFWQRQQTTQSSNAVLIPLLFPEPLPTQTL</sequence>
<reference evidence="3 4" key="1">
    <citation type="submission" date="2020-07" db="EMBL/GenBank/DDBJ databases">
        <title>Comparative genomics of pyrophilous fungi reveals a link between fire events and developmental genes.</title>
        <authorList>
            <consortium name="DOE Joint Genome Institute"/>
            <person name="Steindorff A.S."/>
            <person name="Carver A."/>
            <person name="Calhoun S."/>
            <person name="Stillman K."/>
            <person name="Liu H."/>
            <person name="Lipzen A."/>
            <person name="Pangilinan J."/>
            <person name="Labutti K."/>
            <person name="Bruns T.D."/>
            <person name="Grigoriev I.V."/>
        </authorList>
    </citation>
    <scope>NUCLEOTIDE SEQUENCE [LARGE SCALE GENOMIC DNA]</scope>
    <source>
        <strain evidence="3 4">CBS 144469</strain>
    </source>
</reference>
<dbReference type="Gene3D" id="1.10.840.10">
    <property type="entry name" value="Ras guanine-nucleotide exchange factors catalytic domain"/>
    <property type="match status" value="1"/>
</dbReference>
<dbReference type="AlphaFoldDB" id="A0A8H6HN45"/>
<gene>
    <name evidence="3" type="ORF">DFP72DRAFT_1144226</name>
</gene>
<protein>
    <recommendedName>
        <fullName evidence="2">Ras-GEF domain-containing protein</fullName>
    </recommendedName>
</protein>
<feature type="region of interest" description="Disordered" evidence="1">
    <location>
        <begin position="744"/>
        <end position="783"/>
    </location>
</feature>
<feature type="compositionally biased region" description="Low complexity" evidence="1">
    <location>
        <begin position="119"/>
        <end position="132"/>
    </location>
</feature>
<feature type="compositionally biased region" description="Polar residues" evidence="1">
    <location>
        <begin position="7"/>
        <end position="24"/>
    </location>
</feature>
<dbReference type="SUPFAM" id="SSF48366">
    <property type="entry name" value="Ras GEF"/>
    <property type="match status" value="1"/>
</dbReference>
<evidence type="ECO:0000313" key="4">
    <source>
        <dbReference type="Proteomes" id="UP000521943"/>
    </source>
</evidence>
<evidence type="ECO:0000259" key="2">
    <source>
        <dbReference type="Pfam" id="PF00617"/>
    </source>
</evidence>
<feature type="region of interest" description="Disordered" evidence="1">
    <location>
        <begin position="111"/>
        <end position="147"/>
    </location>
</feature>
<dbReference type="InterPro" id="IPR036964">
    <property type="entry name" value="RASGEF_cat_dom_sf"/>
</dbReference>
<dbReference type="Pfam" id="PF00617">
    <property type="entry name" value="RasGEF"/>
    <property type="match status" value="1"/>
</dbReference>
<feature type="region of interest" description="Disordered" evidence="1">
    <location>
        <begin position="48"/>
        <end position="91"/>
    </location>
</feature>
<dbReference type="Proteomes" id="UP000521943">
    <property type="component" value="Unassembled WGS sequence"/>
</dbReference>
<dbReference type="GO" id="GO:0007264">
    <property type="term" value="P:small GTPase-mediated signal transduction"/>
    <property type="evidence" value="ECO:0007669"/>
    <property type="project" value="InterPro"/>
</dbReference>
<accession>A0A8H6HN45</accession>
<keyword evidence="4" id="KW-1185">Reference proteome</keyword>
<feature type="region of interest" description="Disordered" evidence="1">
    <location>
        <begin position="301"/>
        <end position="336"/>
    </location>
</feature>
<dbReference type="EMBL" id="JACGCI010000069">
    <property type="protein sequence ID" value="KAF6748741.1"/>
    <property type="molecule type" value="Genomic_DNA"/>
</dbReference>
<feature type="compositionally biased region" description="Polar residues" evidence="1">
    <location>
        <begin position="744"/>
        <end position="758"/>
    </location>
</feature>
<dbReference type="GO" id="GO:0005085">
    <property type="term" value="F:guanyl-nucleotide exchange factor activity"/>
    <property type="evidence" value="ECO:0007669"/>
    <property type="project" value="InterPro"/>
</dbReference>
<evidence type="ECO:0000256" key="1">
    <source>
        <dbReference type="SAM" id="MobiDB-lite"/>
    </source>
</evidence>
<name>A0A8H6HN45_9AGAR</name>
<feature type="region of interest" description="Disordered" evidence="1">
    <location>
        <begin position="423"/>
        <end position="445"/>
    </location>
</feature>
<feature type="compositionally biased region" description="Polar residues" evidence="1">
    <location>
        <begin position="48"/>
        <end position="72"/>
    </location>
</feature>
<feature type="region of interest" description="Disordered" evidence="1">
    <location>
        <begin position="1"/>
        <end position="36"/>
    </location>
</feature>